<evidence type="ECO:0000313" key="1">
    <source>
        <dbReference type="EMBL" id="GET42972.1"/>
    </source>
</evidence>
<reference evidence="1" key="1">
    <citation type="submission" date="2019-10" db="EMBL/GenBank/DDBJ databases">
        <title>Draft genome sequece of Microseira wollei NIES-4236.</title>
        <authorList>
            <person name="Yamaguchi H."/>
            <person name="Suzuki S."/>
            <person name="Kawachi M."/>
        </authorList>
    </citation>
    <scope>NUCLEOTIDE SEQUENCE</scope>
    <source>
        <strain evidence="1">NIES-4236</strain>
    </source>
</reference>
<keyword evidence="2" id="KW-1185">Reference proteome</keyword>
<dbReference type="RefSeq" id="WP_226591290.1">
    <property type="nucleotide sequence ID" value="NZ_BLAY01000191.1"/>
</dbReference>
<dbReference type="Proteomes" id="UP001050975">
    <property type="component" value="Unassembled WGS sequence"/>
</dbReference>
<dbReference type="AlphaFoldDB" id="A0AAV3XST4"/>
<proteinExistence type="predicted"/>
<sequence length="107" mass="11982">MQRIPRDLTTEGKLATAQGRTAANYWGGKELDRVGGSDLCRMALWQWVLTRREVKRKRPQNDIGEQLGNLLDGEKSAGRPLKLVRTPVAAPGAKLLFKRLVSELKND</sequence>
<evidence type="ECO:0008006" key="3">
    <source>
        <dbReference type="Google" id="ProtNLM"/>
    </source>
</evidence>
<gene>
    <name evidence="1" type="ORF">MiSe_77910</name>
</gene>
<accession>A0AAV3XST4</accession>
<name>A0AAV3XST4_9CYAN</name>
<evidence type="ECO:0000313" key="2">
    <source>
        <dbReference type="Proteomes" id="UP001050975"/>
    </source>
</evidence>
<comment type="caution">
    <text evidence="1">The sequence shown here is derived from an EMBL/GenBank/DDBJ whole genome shotgun (WGS) entry which is preliminary data.</text>
</comment>
<protein>
    <recommendedName>
        <fullName evidence="3">Transposase</fullName>
    </recommendedName>
</protein>
<organism evidence="1 2">
    <name type="scientific">Microseira wollei NIES-4236</name>
    <dbReference type="NCBI Taxonomy" id="2530354"/>
    <lineage>
        <taxon>Bacteria</taxon>
        <taxon>Bacillati</taxon>
        <taxon>Cyanobacteriota</taxon>
        <taxon>Cyanophyceae</taxon>
        <taxon>Oscillatoriophycideae</taxon>
        <taxon>Aerosakkonematales</taxon>
        <taxon>Aerosakkonemataceae</taxon>
        <taxon>Microseira</taxon>
    </lineage>
</organism>
<dbReference type="EMBL" id="BLAY01000191">
    <property type="protein sequence ID" value="GET42972.1"/>
    <property type="molecule type" value="Genomic_DNA"/>
</dbReference>